<gene>
    <name evidence="10" type="ORF">BLA29_003506</name>
</gene>
<dbReference type="GO" id="GO:0008270">
    <property type="term" value="F:zinc ion binding"/>
    <property type="evidence" value="ECO:0007669"/>
    <property type="project" value="UniProtKB-KW"/>
</dbReference>
<dbReference type="GO" id="GO:0000981">
    <property type="term" value="F:DNA-binding transcription factor activity, RNA polymerase II-specific"/>
    <property type="evidence" value="ECO:0007669"/>
    <property type="project" value="InterPro"/>
</dbReference>
<evidence type="ECO:0000313" key="11">
    <source>
        <dbReference type="Proteomes" id="UP000194236"/>
    </source>
</evidence>
<dbReference type="PROSITE" id="PS00028">
    <property type="entry name" value="ZINC_FINGER_C2H2_1"/>
    <property type="match status" value="2"/>
</dbReference>
<proteinExistence type="predicted"/>
<dbReference type="PANTHER" id="PTHR40626:SF11">
    <property type="entry name" value="ZINC FINGER PROTEIN YPR022C"/>
    <property type="match status" value="1"/>
</dbReference>
<dbReference type="OrthoDB" id="6418345at2759"/>
<keyword evidence="3" id="KW-0677">Repeat</keyword>
<evidence type="ECO:0000259" key="9">
    <source>
        <dbReference type="PROSITE" id="PS50157"/>
    </source>
</evidence>
<feature type="compositionally biased region" description="Polar residues" evidence="8">
    <location>
        <begin position="195"/>
        <end position="208"/>
    </location>
</feature>
<dbReference type="FunFam" id="3.30.160.60:FF:000256">
    <property type="entry name" value="PLAG1 like zinc finger 2"/>
    <property type="match status" value="1"/>
</dbReference>
<evidence type="ECO:0000256" key="8">
    <source>
        <dbReference type="SAM" id="MobiDB-lite"/>
    </source>
</evidence>
<feature type="compositionally biased region" description="Low complexity" evidence="8">
    <location>
        <begin position="210"/>
        <end position="222"/>
    </location>
</feature>
<feature type="region of interest" description="Disordered" evidence="8">
    <location>
        <begin position="342"/>
        <end position="404"/>
    </location>
</feature>
<dbReference type="Gene3D" id="3.30.160.60">
    <property type="entry name" value="Classic Zinc Finger"/>
    <property type="match status" value="2"/>
</dbReference>
<name>A0A1Y3B189_EURMA</name>
<feature type="region of interest" description="Disordered" evidence="8">
    <location>
        <begin position="452"/>
        <end position="481"/>
    </location>
</feature>
<keyword evidence="6" id="KW-0539">Nucleus</keyword>
<dbReference type="PANTHER" id="PTHR40626">
    <property type="entry name" value="MIP31509P"/>
    <property type="match status" value="1"/>
</dbReference>
<feature type="region of interest" description="Disordered" evidence="8">
    <location>
        <begin position="185"/>
        <end position="222"/>
    </location>
</feature>
<feature type="compositionally biased region" description="Basic residues" evidence="8">
    <location>
        <begin position="373"/>
        <end position="389"/>
    </location>
</feature>
<dbReference type="EMBL" id="MUJZ01046392">
    <property type="protein sequence ID" value="OTF74572.1"/>
    <property type="molecule type" value="Genomic_DNA"/>
</dbReference>
<dbReference type="GO" id="GO:0000978">
    <property type="term" value="F:RNA polymerase II cis-regulatory region sequence-specific DNA binding"/>
    <property type="evidence" value="ECO:0007669"/>
    <property type="project" value="InterPro"/>
</dbReference>
<keyword evidence="5" id="KW-0862">Zinc</keyword>
<sequence length="481" mass="54082">MTSLLPDGHHQIEKRKNNNSRKRPIKYRATKRPESERRFQCDQCESRFFTQKDVKRHMVVHTGVRNFPCPFCKQRFGRKDHLVRHAKKSHDQDTRSCKRRNADNLSAQTTATPTSSSSTPATSSTMVKKSAKKTSIVKKTSKPKQRNNYQTQPNYSTASISTSSSSSSTTINNLQVNVIYFNNRDSTTSSSTSSPYGTRSNDNNSAINMLTHSTSTTPTGSLPSSTMLASKIIYDDIGGVDSATTPSYTITQRNYSNSVNFDNNYSQQYCSQQDYTQLDFNPGTISNTTTAATAIDNYSIDHHHHDGSAGAQCFPISLQQSQLKSSTSTFSPDFSINQTESTPFCLPSFSSQQTTSLRDSRTHPPPPPLLSPRPHHQLQSHPQQQHHHSSNQSTGQIKSGFMMTPTSTFNFNPIGESIYNQPQQQTPTQISLNNFPSTSNPIQSLIDETSQEHYHHPQAHHHHHHHLRQHHHHRDTSFDSI</sequence>
<dbReference type="InterPro" id="IPR036236">
    <property type="entry name" value="Znf_C2H2_sf"/>
</dbReference>
<accession>A0A1Y3B189</accession>
<evidence type="ECO:0000256" key="5">
    <source>
        <dbReference type="ARBA" id="ARBA00022833"/>
    </source>
</evidence>
<evidence type="ECO:0000256" key="4">
    <source>
        <dbReference type="ARBA" id="ARBA00022771"/>
    </source>
</evidence>
<dbReference type="Proteomes" id="UP000194236">
    <property type="component" value="Unassembled WGS sequence"/>
</dbReference>
<feature type="domain" description="C2H2-type" evidence="9">
    <location>
        <begin position="39"/>
        <end position="66"/>
    </location>
</feature>
<dbReference type="PROSITE" id="PS50157">
    <property type="entry name" value="ZINC_FINGER_C2H2_2"/>
    <property type="match status" value="2"/>
</dbReference>
<feature type="compositionally biased region" description="Basic residues" evidence="8">
    <location>
        <begin position="129"/>
        <end position="145"/>
    </location>
</feature>
<evidence type="ECO:0000256" key="2">
    <source>
        <dbReference type="ARBA" id="ARBA00022723"/>
    </source>
</evidence>
<dbReference type="SUPFAM" id="SSF57667">
    <property type="entry name" value="beta-beta-alpha zinc fingers"/>
    <property type="match status" value="1"/>
</dbReference>
<keyword evidence="4 7" id="KW-0863">Zinc-finger</keyword>
<comment type="subcellular location">
    <subcellularLocation>
        <location evidence="1">Nucleus</location>
    </subcellularLocation>
</comment>
<evidence type="ECO:0000256" key="3">
    <source>
        <dbReference type="ARBA" id="ARBA00022737"/>
    </source>
</evidence>
<feature type="compositionally biased region" description="Basic and acidic residues" evidence="8">
    <location>
        <begin position="89"/>
        <end position="102"/>
    </location>
</feature>
<evidence type="ECO:0000256" key="6">
    <source>
        <dbReference type="ARBA" id="ARBA00023242"/>
    </source>
</evidence>
<feature type="compositionally biased region" description="Basic residues" evidence="8">
    <location>
        <begin position="17"/>
        <end position="30"/>
    </location>
</feature>
<feature type="compositionally biased region" description="Polar residues" evidence="8">
    <location>
        <begin position="146"/>
        <end position="155"/>
    </location>
</feature>
<organism evidence="10 11">
    <name type="scientific">Euroglyphus maynei</name>
    <name type="common">Mayne's house dust mite</name>
    <dbReference type="NCBI Taxonomy" id="6958"/>
    <lineage>
        <taxon>Eukaryota</taxon>
        <taxon>Metazoa</taxon>
        <taxon>Ecdysozoa</taxon>
        <taxon>Arthropoda</taxon>
        <taxon>Chelicerata</taxon>
        <taxon>Arachnida</taxon>
        <taxon>Acari</taxon>
        <taxon>Acariformes</taxon>
        <taxon>Sarcoptiformes</taxon>
        <taxon>Astigmata</taxon>
        <taxon>Psoroptidia</taxon>
        <taxon>Analgoidea</taxon>
        <taxon>Pyroglyphidae</taxon>
        <taxon>Pyroglyphinae</taxon>
        <taxon>Euroglyphus</taxon>
    </lineage>
</organism>
<protein>
    <recommendedName>
        <fullName evidence="9">C2H2-type domain-containing protein</fullName>
    </recommendedName>
</protein>
<evidence type="ECO:0000256" key="1">
    <source>
        <dbReference type="ARBA" id="ARBA00004123"/>
    </source>
</evidence>
<feature type="compositionally biased region" description="Basic residues" evidence="8">
    <location>
        <begin position="456"/>
        <end position="474"/>
    </location>
</feature>
<dbReference type="InterPro" id="IPR013087">
    <property type="entry name" value="Znf_C2H2_type"/>
</dbReference>
<feature type="compositionally biased region" description="Low complexity" evidence="8">
    <location>
        <begin position="106"/>
        <end position="128"/>
    </location>
</feature>
<evidence type="ECO:0000256" key="7">
    <source>
        <dbReference type="PROSITE-ProRule" id="PRU00042"/>
    </source>
</evidence>
<feature type="compositionally biased region" description="Polar residues" evidence="8">
    <location>
        <begin position="342"/>
        <end position="356"/>
    </location>
</feature>
<dbReference type="GO" id="GO:0000785">
    <property type="term" value="C:chromatin"/>
    <property type="evidence" value="ECO:0007669"/>
    <property type="project" value="TreeGrafter"/>
</dbReference>
<dbReference type="AlphaFoldDB" id="A0A1Y3B189"/>
<feature type="region of interest" description="Disordered" evidence="8">
    <location>
        <begin position="1"/>
        <end position="36"/>
    </location>
</feature>
<dbReference type="SMART" id="SM00355">
    <property type="entry name" value="ZnF_C2H2"/>
    <property type="match status" value="2"/>
</dbReference>
<feature type="compositionally biased region" description="Basic and acidic residues" evidence="8">
    <location>
        <begin position="7"/>
        <end position="16"/>
    </location>
</feature>
<keyword evidence="2" id="KW-0479">Metal-binding</keyword>
<feature type="region of interest" description="Disordered" evidence="8">
    <location>
        <begin position="85"/>
        <end position="168"/>
    </location>
</feature>
<comment type="caution">
    <text evidence="10">The sequence shown here is derived from an EMBL/GenBank/DDBJ whole genome shotgun (WGS) entry which is preliminary data.</text>
</comment>
<keyword evidence="11" id="KW-1185">Reference proteome</keyword>
<dbReference type="InterPro" id="IPR051059">
    <property type="entry name" value="VerF-like"/>
</dbReference>
<evidence type="ECO:0000313" key="10">
    <source>
        <dbReference type="EMBL" id="OTF74572.1"/>
    </source>
</evidence>
<feature type="domain" description="C2H2-type" evidence="9">
    <location>
        <begin position="67"/>
        <end position="95"/>
    </location>
</feature>
<reference evidence="10 11" key="1">
    <citation type="submission" date="2017-03" db="EMBL/GenBank/DDBJ databases">
        <title>Genome Survey of Euroglyphus maynei.</title>
        <authorList>
            <person name="Arlian L.G."/>
            <person name="Morgan M.S."/>
            <person name="Rider S.D."/>
        </authorList>
    </citation>
    <scope>NUCLEOTIDE SEQUENCE [LARGE SCALE GENOMIC DNA]</scope>
    <source>
        <strain evidence="10">Arlian Lab</strain>
        <tissue evidence="10">Whole body</tissue>
    </source>
</reference>
<dbReference type="GO" id="GO:0005634">
    <property type="term" value="C:nucleus"/>
    <property type="evidence" value="ECO:0007669"/>
    <property type="project" value="UniProtKB-SubCell"/>
</dbReference>
<feature type="compositionally biased region" description="Low complexity" evidence="8">
    <location>
        <begin position="156"/>
        <end position="168"/>
    </location>
</feature>